<dbReference type="Pfam" id="PF14317">
    <property type="entry name" value="YcxB"/>
    <property type="match status" value="1"/>
</dbReference>
<dbReference type="EMBL" id="SNZR01000016">
    <property type="protein sequence ID" value="TDR87077.1"/>
    <property type="molecule type" value="Genomic_DNA"/>
</dbReference>
<keyword evidence="1" id="KW-0472">Membrane</keyword>
<evidence type="ECO:0000313" key="4">
    <source>
        <dbReference type="Proteomes" id="UP000295122"/>
    </source>
</evidence>
<keyword evidence="1" id="KW-0812">Transmembrane</keyword>
<comment type="caution">
    <text evidence="3">The sequence shown here is derived from an EMBL/GenBank/DDBJ whole genome shotgun (WGS) entry which is preliminary data.</text>
</comment>
<reference evidence="3 4" key="1">
    <citation type="submission" date="2019-03" db="EMBL/GenBank/DDBJ databases">
        <title>Genomic Encyclopedia of Type Strains, Phase IV (KMG-IV): sequencing the most valuable type-strain genomes for metagenomic binning, comparative biology and taxonomic classification.</title>
        <authorList>
            <person name="Goeker M."/>
        </authorList>
    </citation>
    <scope>NUCLEOTIDE SEQUENCE [LARGE SCALE GENOMIC DNA]</scope>
    <source>
        <strain evidence="3 4">DSM 25903</strain>
    </source>
</reference>
<accession>A0A4R7BSL4</accession>
<dbReference type="Proteomes" id="UP000295122">
    <property type="component" value="Unassembled WGS sequence"/>
</dbReference>
<feature type="domain" description="YcxB-like C-terminal" evidence="2">
    <location>
        <begin position="93"/>
        <end position="152"/>
    </location>
</feature>
<dbReference type="InterPro" id="IPR025588">
    <property type="entry name" value="YcxB-like_C"/>
</dbReference>
<organism evidence="3 4">
    <name type="scientific">Enterovirga rhinocerotis</name>
    <dbReference type="NCBI Taxonomy" id="1339210"/>
    <lineage>
        <taxon>Bacteria</taxon>
        <taxon>Pseudomonadati</taxon>
        <taxon>Pseudomonadota</taxon>
        <taxon>Alphaproteobacteria</taxon>
        <taxon>Hyphomicrobiales</taxon>
        <taxon>Methylobacteriaceae</taxon>
        <taxon>Enterovirga</taxon>
    </lineage>
</organism>
<keyword evidence="1" id="KW-1133">Transmembrane helix</keyword>
<gene>
    <name evidence="3" type="ORF">EV668_4156</name>
</gene>
<name>A0A4R7BSL4_9HYPH</name>
<evidence type="ECO:0000256" key="1">
    <source>
        <dbReference type="SAM" id="Phobius"/>
    </source>
</evidence>
<evidence type="ECO:0000259" key="2">
    <source>
        <dbReference type="Pfam" id="PF14317"/>
    </source>
</evidence>
<dbReference type="AlphaFoldDB" id="A0A4R7BSL4"/>
<protein>
    <submittedName>
        <fullName evidence="3">YcxB-like protein</fullName>
    </submittedName>
</protein>
<proteinExistence type="predicted"/>
<feature type="transmembrane region" description="Helical" evidence="1">
    <location>
        <begin position="53"/>
        <end position="77"/>
    </location>
</feature>
<evidence type="ECO:0000313" key="3">
    <source>
        <dbReference type="EMBL" id="TDR87077.1"/>
    </source>
</evidence>
<keyword evidence="4" id="KW-1185">Reference proteome</keyword>
<sequence>MWRLGRALYRPSWMKRLLLPLLALVFLLAAVMYGVGGWPDGRQWASLLRRPDLVAMTLALLVVWANMHLISVAILTARFSSFAIAGKIVVLSFSEDGVDADVEGVASHVPWNRFAARIEQDDRVLLKIARWEALTVPRRSFPDDASWQDALALLRQRVPHEG</sequence>